<gene>
    <name evidence="7" type="ORF">OSTQU699_LOCUS6578</name>
</gene>
<dbReference type="Proteomes" id="UP000708148">
    <property type="component" value="Unassembled WGS sequence"/>
</dbReference>
<organism evidence="7 8">
    <name type="scientific">Ostreobium quekettii</name>
    <dbReference type="NCBI Taxonomy" id="121088"/>
    <lineage>
        <taxon>Eukaryota</taxon>
        <taxon>Viridiplantae</taxon>
        <taxon>Chlorophyta</taxon>
        <taxon>core chlorophytes</taxon>
        <taxon>Ulvophyceae</taxon>
        <taxon>TCBD clade</taxon>
        <taxon>Bryopsidales</taxon>
        <taxon>Ostreobineae</taxon>
        <taxon>Ostreobiaceae</taxon>
        <taxon>Ostreobium</taxon>
    </lineage>
</organism>
<dbReference type="AlphaFoldDB" id="A0A8S1J213"/>
<dbReference type="OrthoDB" id="191334at2759"/>
<dbReference type="InterPro" id="IPR044174">
    <property type="entry name" value="BC10-like"/>
</dbReference>
<dbReference type="PANTHER" id="PTHR31042">
    <property type="entry name" value="CORE-2/I-BRANCHING BETA-1,6-N-ACETYLGLUCOSAMINYLTRANSFERASE FAMILY PROTEIN-RELATED"/>
    <property type="match status" value="1"/>
</dbReference>
<reference evidence="7" key="1">
    <citation type="submission" date="2020-12" db="EMBL/GenBank/DDBJ databases">
        <authorList>
            <person name="Iha C."/>
        </authorList>
    </citation>
    <scope>NUCLEOTIDE SEQUENCE</scope>
</reference>
<evidence type="ECO:0000256" key="5">
    <source>
        <dbReference type="ARBA" id="ARBA00023180"/>
    </source>
</evidence>
<dbReference type="GO" id="GO:0016757">
    <property type="term" value="F:glycosyltransferase activity"/>
    <property type="evidence" value="ECO:0007669"/>
    <property type="project" value="UniProtKB-KW"/>
</dbReference>
<evidence type="ECO:0000256" key="4">
    <source>
        <dbReference type="ARBA" id="ARBA00023136"/>
    </source>
</evidence>
<dbReference type="PANTHER" id="PTHR31042:SF8">
    <property type="entry name" value="CORE-2_I-BRANCHING BETA-1,6-N-ACETYLGLUCOSAMINYLTRANSFERASE FAMILY PROTEIN"/>
    <property type="match status" value="1"/>
</dbReference>
<dbReference type="GO" id="GO:0016020">
    <property type="term" value="C:membrane"/>
    <property type="evidence" value="ECO:0007669"/>
    <property type="project" value="UniProtKB-SubCell"/>
</dbReference>
<evidence type="ECO:0000256" key="2">
    <source>
        <dbReference type="ARBA" id="ARBA00022676"/>
    </source>
</evidence>
<dbReference type="EMBL" id="CAJHUC010001462">
    <property type="protein sequence ID" value="CAD7701219.1"/>
    <property type="molecule type" value="Genomic_DNA"/>
</dbReference>
<comment type="subcellular location">
    <subcellularLocation>
        <location evidence="1">Membrane</location>
        <topology evidence="1">Single-pass type II membrane protein</topology>
    </subcellularLocation>
</comment>
<name>A0A8S1J213_9CHLO</name>
<proteinExistence type="predicted"/>
<evidence type="ECO:0000313" key="7">
    <source>
        <dbReference type="EMBL" id="CAD7701219.1"/>
    </source>
</evidence>
<protein>
    <submittedName>
        <fullName evidence="7">Uncharacterized protein</fullName>
    </submittedName>
</protein>
<evidence type="ECO:0000256" key="6">
    <source>
        <dbReference type="SAM" id="MobiDB-lite"/>
    </source>
</evidence>
<keyword evidence="4" id="KW-0472">Membrane</keyword>
<keyword evidence="8" id="KW-1185">Reference proteome</keyword>
<evidence type="ECO:0000256" key="1">
    <source>
        <dbReference type="ARBA" id="ARBA00004606"/>
    </source>
</evidence>
<feature type="compositionally biased region" description="Gly residues" evidence="6">
    <location>
        <begin position="1"/>
        <end position="12"/>
    </location>
</feature>
<keyword evidence="2" id="KW-0328">Glycosyltransferase</keyword>
<keyword evidence="5" id="KW-0325">Glycoprotein</keyword>
<evidence type="ECO:0000313" key="8">
    <source>
        <dbReference type="Proteomes" id="UP000708148"/>
    </source>
</evidence>
<comment type="caution">
    <text evidence="7">The sequence shown here is derived from an EMBL/GenBank/DDBJ whole genome shotgun (WGS) entry which is preliminary data.</text>
</comment>
<feature type="region of interest" description="Disordered" evidence="6">
    <location>
        <begin position="1"/>
        <end position="24"/>
    </location>
</feature>
<evidence type="ECO:0000256" key="3">
    <source>
        <dbReference type="ARBA" id="ARBA00022679"/>
    </source>
</evidence>
<sequence length="425" mass="46402">MAGDGQEAGGGCCPPKAGAAPRRHAGGQRWGAVKMAAIGAILGTLLLNGLLASAPAKIFGAKTDVFKESPPRSPPNTRAQGNLDARLLSTSYNSEVGEKTTETWQWGGSQGGHQEVEGRLKVALMFLSAGPMHNEIAWRAFFEAASSLQLKQPARVPMPTRTDLKQLVGGPLKPEIPSLREEEYISYRNQHGLELDFDRYARLAGDLQWGDDGALSARTLLGSGDKLGDDELHGDGKCMEEDHMVATTINRITKDTSGASRLVSQQDLFSLYVHAPPGHRYPSDSLFHRAEVSRPVNTTNGWGKFALVLAELRLLEEALQDPLNVKFVLLSESCVPLHGPDLVYLQLMSEARSRLRGCLSKPRSPERCDMSVFSRMPCESPDTEFYRHQLLCTSVEIYQHRAQSQSCAVSVTDTLCVPVLTIPVV</sequence>
<dbReference type="InterPro" id="IPR003406">
    <property type="entry name" value="Glyco_trans_14"/>
</dbReference>
<keyword evidence="3" id="KW-0808">Transferase</keyword>
<accession>A0A8S1J213</accession>
<dbReference type="Pfam" id="PF02485">
    <property type="entry name" value="Branch"/>
    <property type="match status" value="1"/>
</dbReference>